<accession>R7QA92</accession>
<name>R7QA92_CHOCR</name>
<sequence length="49" mass="5808">MCGSCLFCEEFCFDTTSLAMAFRLKRRWHSLSSRKRKTNDSRMKIDEAL</sequence>
<evidence type="ECO:0000313" key="1">
    <source>
        <dbReference type="EMBL" id="CDF34336.1"/>
    </source>
</evidence>
<proteinExistence type="predicted"/>
<dbReference type="KEGG" id="ccp:CHC_T00002769001"/>
<protein>
    <submittedName>
        <fullName evidence="1">Uncharacterized protein</fullName>
    </submittedName>
</protein>
<dbReference type="Proteomes" id="UP000012073">
    <property type="component" value="Unassembled WGS sequence"/>
</dbReference>
<keyword evidence="2" id="KW-1185">Reference proteome</keyword>
<gene>
    <name evidence="1" type="ORF">CHC_T00002769001</name>
</gene>
<dbReference type="RefSeq" id="XP_005714155.1">
    <property type="nucleotide sequence ID" value="XM_005714098.1"/>
</dbReference>
<dbReference type="AlphaFoldDB" id="R7QA92"/>
<dbReference type="EMBL" id="HG001685">
    <property type="protein sequence ID" value="CDF34336.1"/>
    <property type="molecule type" value="Genomic_DNA"/>
</dbReference>
<evidence type="ECO:0000313" key="2">
    <source>
        <dbReference type="Proteomes" id="UP000012073"/>
    </source>
</evidence>
<dbReference type="Gramene" id="CDF34336">
    <property type="protein sequence ID" value="CDF34336"/>
    <property type="gene ID" value="CHC_T00002769001"/>
</dbReference>
<organism evidence="1 2">
    <name type="scientific">Chondrus crispus</name>
    <name type="common">Carrageen Irish moss</name>
    <name type="synonym">Polymorpha crispa</name>
    <dbReference type="NCBI Taxonomy" id="2769"/>
    <lineage>
        <taxon>Eukaryota</taxon>
        <taxon>Rhodophyta</taxon>
        <taxon>Florideophyceae</taxon>
        <taxon>Rhodymeniophycidae</taxon>
        <taxon>Gigartinales</taxon>
        <taxon>Gigartinaceae</taxon>
        <taxon>Chondrus</taxon>
    </lineage>
</organism>
<reference evidence="2" key="1">
    <citation type="journal article" date="2013" name="Proc. Natl. Acad. Sci. U.S.A.">
        <title>Genome structure and metabolic features in the red seaweed Chondrus crispus shed light on evolution of the Archaeplastida.</title>
        <authorList>
            <person name="Collen J."/>
            <person name="Porcel B."/>
            <person name="Carre W."/>
            <person name="Ball S.G."/>
            <person name="Chaparro C."/>
            <person name="Tonon T."/>
            <person name="Barbeyron T."/>
            <person name="Michel G."/>
            <person name="Noel B."/>
            <person name="Valentin K."/>
            <person name="Elias M."/>
            <person name="Artiguenave F."/>
            <person name="Arun A."/>
            <person name="Aury J.M."/>
            <person name="Barbosa-Neto J.F."/>
            <person name="Bothwell J.H."/>
            <person name="Bouget F.Y."/>
            <person name="Brillet L."/>
            <person name="Cabello-Hurtado F."/>
            <person name="Capella-Gutierrez S."/>
            <person name="Charrier B."/>
            <person name="Cladiere L."/>
            <person name="Cock J.M."/>
            <person name="Coelho S.M."/>
            <person name="Colleoni C."/>
            <person name="Czjzek M."/>
            <person name="Da Silva C."/>
            <person name="Delage L."/>
            <person name="Denoeud F."/>
            <person name="Deschamps P."/>
            <person name="Dittami S.M."/>
            <person name="Gabaldon T."/>
            <person name="Gachon C.M."/>
            <person name="Groisillier A."/>
            <person name="Herve C."/>
            <person name="Jabbari K."/>
            <person name="Katinka M."/>
            <person name="Kloareg B."/>
            <person name="Kowalczyk N."/>
            <person name="Labadie K."/>
            <person name="Leblanc C."/>
            <person name="Lopez P.J."/>
            <person name="McLachlan D.H."/>
            <person name="Meslet-Cladiere L."/>
            <person name="Moustafa A."/>
            <person name="Nehr Z."/>
            <person name="Nyvall Collen P."/>
            <person name="Panaud O."/>
            <person name="Partensky F."/>
            <person name="Poulain J."/>
            <person name="Rensing S.A."/>
            <person name="Rousvoal S."/>
            <person name="Samson G."/>
            <person name="Symeonidi A."/>
            <person name="Weissenbach J."/>
            <person name="Zambounis A."/>
            <person name="Wincker P."/>
            <person name="Boyen C."/>
        </authorList>
    </citation>
    <scope>NUCLEOTIDE SEQUENCE [LARGE SCALE GENOMIC DNA]</scope>
    <source>
        <strain evidence="2">cv. Stackhouse</strain>
    </source>
</reference>
<dbReference type="GeneID" id="17321865"/>